<name>A0ABW2DNB5_9BACT</name>
<protein>
    <recommendedName>
        <fullName evidence="3">STAS/SEC14 domain-containing protein</fullName>
    </recommendedName>
</protein>
<keyword evidence="2" id="KW-1185">Reference proteome</keyword>
<evidence type="ECO:0008006" key="3">
    <source>
        <dbReference type="Google" id="ProtNLM"/>
    </source>
</evidence>
<dbReference type="EMBL" id="JBHSYQ010000015">
    <property type="protein sequence ID" value="MFC6999244.1"/>
    <property type="molecule type" value="Genomic_DNA"/>
</dbReference>
<comment type="caution">
    <text evidence="1">The sequence shown here is derived from an EMBL/GenBank/DDBJ whole genome shotgun (WGS) entry which is preliminary data.</text>
</comment>
<dbReference type="RefSeq" id="WP_066616400.1">
    <property type="nucleotide sequence ID" value="NZ_JBHSYQ010000015.1"/>
</dbReference>
<evidence type="ECO:0000313" key="1">
    <source>
        <dbReference type="EMBL" id="MFC6999244.1"/>
    </source>
</evidence>
<accession>A0ABW2DNB5</accession>
<reference evidence="2" key="1">
    <citation type="journal article" date="2019" name="Int. J. Syst. Evol. Microbiol.">
        <title>The Global Catalogue of Microorganisms (GCM) 10K type strain sequencing project: providing services to taxonomists for standard genome sequencing and annotation.</title>
        <authorList>
            <consortium name="The Broad Institute Genomics Platform"/>
            <consortium name="The Broad Institute Genome Sequencing Center for Infectious Disease"/>
            <person name="Wu L."/>
            <person name="Ma J."/>
        </authorList>
    </citation>
    <scope>NUCLEOTIDE SEQUENCE [LARGE SCALE GENOMIC DNA]</scope>
    <source>
        <strain evidence="2">CGMCC 4.7393</strain>
    </source>
</reference>
<organism evidence="1 2">
    <name type="scientific">Rufibacter roseus</name>
    <dbReference type="NCBI Taxonomy" id="1567108"/>
    <lineage>
        <taxon>Bacteria</taxon>
        <taxon>Pseudomonadati</taxon>
        <taxon>Bacteroidota</taxon>
        <taxon>Cytophagia</taxon>
        <taxon>Cytophagales</taxon>
        <taxon>Hymenobacteraceae</taxon>
        <taxon>Rufibacter</taxon>
    </lineage>
</organism>
<dbReference type="Gene3D" id="3.40.50.10600">
    <property type="entry name" value="SpoIIaa-like domains"/>
    <property type="match status" value="1"/>
</dbReference>
<dbReference type="Proteomes" id="UP001596405">
    <property type="component" value="Unassembled WGS sequence"/>
</dbReference>
<evidence type="ECO:0000313" key="2">
    <source>
        <dbReference type="Proteomes" id="UP001596405"/>
    </source>
</evidence>
<gene>
    <name evidence="1" type="ORF">ACFQHR_16530</name>
</gene>
<sequence>MEYFKSNLITIEYDEDKKLARTKWHGFANSEEYREILGIYLQLVREKDVVRWIGNNTDAKAIRPADQEWTAREWAPVFSREGKVRKMAVVVAKDIFNKMAVENLVARSNDVIKFVTHFFPDEQNAYEWVMSEEA</sequence>
<dbReference type="InterPro" id="IPR038396">
    <property type="entry name" value="SpoIIAA-like_sf"/>
</dbReference>
<proteinExistence type="predicted"/>